<evidence type="ECO:0000256" key="2">
    <source>
        <dbReference type="RuleBase" id="RU000363"/>
    </source>
</evidence>
<sequence>MKTVENKKVLITGAAMGMGKLYAQLAAKEDASAIVLWDINEVALKQTTDELRANGATVHPYVVDVSSQEAIEDAAARVRDEVGDIEVLFNNAGVVRGNAYFWETDSTRDTAFTMKINALAPMIITREFLPGMVASEGECRVINVASAAGLTANPRMASYCGSKWAAVGWSDSVRLELEQAGHRHVKVTTVCPYYISTGMFDGAKAAPLLPILEPEAVVTEVWKQMKKGAPFVILPKTVLLSEAFKGILPTSIRDFVAGRVLGVYKTMEHFTGRDPQKV</sequence>
<dbReference type="GO" id="GO:0016616">
    <property type="term" value="F:oxidoreductase activity, acting on the CH-OH group of donors, NAD or NADP as acceptor"/>
    <property type="evidence" value="ECO:0007669"/>
    <property type="project" value="TreeGrafter"/>
</dbReference>
<dbReference type="OrthoDB" id="4523082at2"/>
<dbReference type="SUPFAM" id="SSF51735">
    <property type="entry name" value="NAD(P)-binding Rossmann-fold domains"/>
    <property type="match status" value="1"/>
</dbReference>
<dbReference type="Pfam" id="PF00106">
    <property type="entry name" value="adh_short"/>
    <property type="match status" value="1"/>
</dbReference>
<gene>
    <name evidence="3" type="ORF">FHU29_004257</name>
</gene>
<comment type="caution">
    <text evidence="3">The sequence shown here is derived from an EMBL/GenBank/DDBJ whole genome shotgun (WGS) entry which is preliminary data.</text>
</comment>
<name>A0A839RTT5_9ACTN</name>
<dbReference type="PRINTS" id="PR00081">
    <property type="entry name" value="GDHRDH"/>
</dbReference>
<evidence type="ECO:0000313" key="4">
    <source>
        <dbReference type="Proteomes" id="UP000567922"/>
    </source>
</evidence>
<dbReference type="CDD" id="cd05339">
    <property type="entry name" value="17beta-HSDXI-like_SDR_c"/>
    <property type="match status" value="1"/>
</dbReference>
<evidence type="ECO:0000313" key="3">
    <source>
        <dbReference type="EMBL" id="MBB3039769.1"/>
    </source>
</evidence>
<keyword evidence="4" id="KW-1185">Reference proteome</keyword>
<dbReference type="InterPro" id="IPR020904">
    <property type="entry name" value="Sc_DH/Rdtase_CS"/>
</dbReference>
<dbReference type="AlphaFoldDB" id="A0A839RTT5"/>
<dbReference type="PANTHER" id="PTHR24322:SF483">
    <property type="entry name" value="SHORT-CHAIN DEHYDROGENASE_REDUCTASE 3"/>
    <property type="match status" value="1"/>
</dbReference>
<reference evidence="3 4" key="1">
    <citation type="submission" date="2020-08" db="EMBL/GenBank/DDBJ databases">
        <title>Sequencing the genomes of 1000 actinobacteria strains.</title>
        <authorList>
            <person name="Klenk H.-P."/>
        </authorList>
    </citation>
    <scope>NUCLEOTIDE SEQUENCE [LARGE SCALE GENOMIC DNA]</scope>
    <source>
        <strain evidence="3 4">DSM 45258</strain>
    </source>
</reference>
<dbReference type="PRINTS" id="PR00080">
    <property type="entry name" value="SDRFAMILY"/>
</dbReference>
<dbReference type="RefSeq" id="WP_064442455.1">
    <property type="nucleotide sequence ID" value="NZ_BDDI01000026.1"/>
</dbReference>
<proteinExistence type="inferred from homology"/>
<comment type="similarity">
    <text evidence="1 2">Belongs to the short-chain dehydrogenases/reductases (SDR) family.</text>
</comment>
<dbReference type="PANTHER" id="PTHR24322">
    <property type="entry name" value="PKSB"/>
    <property type="match status" value="1"/>
</dbReference>
<evidence type="ECO:0000256" key="1">
    <source>
        <dbReference type="ARBA" id="ARBA00006484"/>
    </source>
</evidence>
<dbReference type="InterPro" id="IPR036291">
    <property type="entry name" value="NAD(P)-bd_dom_sf"/>
</dbReference>
<dbReference type="Gene3D" id="3.40.50.720">
    <property type="entry name" value="NAD(P)-binding Rossmann-like Domain"/>
    <property type="match status" value="1"/>
</dbReference>
<protein>
    <submittedName>
        <fullName evidence="3">Short-subunit dehydrogenase</fullName>
    </submittedName>
</protein>
<dbReference type="InterPro" id="IPR002347">
    <property type="entry name" value="SDR_fam"/>
</dbReference>
<dbReference type="Proteomes" id="UP000567922">
    <property type="component" value="Unassembled WGS sequence"/>
</dbReference>
<dbReference type="PROSITE" id="PS00061">
    <property type="entry name" value="ADH_SHORT"/>
    <property type="match status" value="1"/>
</dbReference>
<organism evidence="3 4">
    <name type="scientific">Hoyosella altamirensis</name>
    <dbReference type="NCBI Taxonomy" id="616997"/>
    <lineage>
        <taxon>Bacteria</taxon>
        <taxon>Bacillati</taxon>
        <taxon>Actinomycetota</taxon>
        <taxon>Actinomycetes</taxon>
        <taxon>Mycobacteriales</taxon>
        <taxon>Hoyosellaceae</taxon>
        <taxon>Hoyosella</taxon>
    </lineage>
</organism>
<dbReference type="EMBL" id="JACHWS010000004">
    <property type="protein sequence ID" value="MBB3039769.1"/>
    <property type="molecule type" value="Genomic_DNA"/>
</dbReference>
<dbReference type="GO" id="GO:0005811">
    <property type="term" value="C:lipid droplet"/>
    <property type="evidence" value="ECO:0007669"/>
    <property type="project" value="TreeGrafter"/>
</dbReference>
<accession>A0A839RTT5</accession>